<name>A0AAD7CFP1_9AGAR</name>
<evidence type="ECO:0008006" key="3">
    <source>
        <dbReference type="Google" id="ProtNLM"/>
    </source>
</evidence>
<dbReference type="AlphaFoldDB" id="A0AAD7CFP1"/>
<evidence type="ECO:0000313" key="2">
    <source>
        <dbReference type="Proteomes" id="UP001221142"/>
    </source>
</evidence>
<protein>
    <recommendedName>
        <fullName evidence="3">F-box domain-containing protein</fullName>
    </recommendedName>
</protein>
<proteinExistence type="predicted"/>
<dbReference type="Proteomes" id="UP001221142">
    <property type="component" value="Unassembled WGS sequence"/>
</dbReference>
<gene>
    <name evidence="1" type="ORF">FB45DRAFT_1018902</name>
</gene>
<organism evidence="1 2">
    <name type="scientific">Roridomyces roridus</name>
    <dbReference type="NCBI Taxonomy" id="1738132"/>
    <lineage>
        <taxon>Eukaryota</taxon>
        <taxon>Fungi</taxon>
        <taxon>Dikarya</taxon>
        <taxon>Basidiomycota</taxon>
        <taxon>Agaricomycotina</taxon>
        <taxon>Agaricomycetes</taxon>
        <taxon>Agaricomycetidae</taxon>
        <taxon>Agaricales</taxon>
        <taxon>Marasmiineae</taxon>
        <taxon>Mycenaceae</taxon>
        <taxon>Roridomyces</taxon>
    </lineage>
</organism>
<dbReference type="EMBL" id="JARKIF010000002">
    <property type="protein sequence ID" value="KAJ7646588.1"/>
    <property type="molecule type" value="Genomic_DNA"/>
</dbReference>
<accession>A0AAD7CFP1</accession>
<reference evidence="1" key="1">
    <citation type="submission" date="2023-03" db="EMBL/GenBank/DDBJ databases">
        <title>Massive genome expansion in bonnet fungi (Mycena s.s.) driven by repeated elements and novel gene families across ecological guilds.</title>
        <authorList>
            <consortium name="Lawrence Berkeley National Laboratory"/>
            <person name="Harder C.B."/>
            <person name="Miyauchi S."/>
            <person name="Viragh M."/>
            <person name="Kuo A."/>
            <person name="Thoen E."/>
            <person name="Andreopoulos B."/>
            <person name="Lu D."/>
            <person name="Skrede I."/>
            <person name="Drula E."/>
            <person name="Henrissat B."/>
            <person name="Morin E."/>
            <person name="Kohler A."/>
            <person name="Barry K."/>
            <person name="LaButti K."/>
            <person name="Morin E."/>
            <person name="Salamov A."/>
            <person name="Lipzen A."/>
            <person name="Mereny Z."/>
            <person name="Hegedus B."/>
            <person name="Baldrian P."/>
            <person name="Stursova M."/>
            <person name="Weitz H."/>
            <person name="Taylor A."/>
            <person name="Grigoriev I.V."/>
            <person name="Nagy L.G."/>
            <person name="Martin F."/>
            <person name="Kauserud H."/>
        </authorList>
    </citation>
    <scope>NUCLEOTIDE SEQUENCE</scope>
    <source>
        <strain evidence="1">9284</strain>
    </source>
</reference>
<keyword evidence="2" id="KW-1185">Reference proteome</keyword>
<sequence length="376" mass="42824">MASLLSLPPEICSTICEYVDTGLAPLCRISHSFRDQAQRMMYRKVDLQDCNMRLVKSWCLVITRNPHLANRVWGLILQLPNTLEPKEAELLSRAFAVCVHLKRLAVHHMPGSRPENNSQDWIVKGPFQLERFFNTYFDTLYTVLAHQQTHIRVLSLPSTDPSSWSSYREYELPNLIAIDAPLEVVGCVAEAKFAAPLERIQIHQDRLNLSSLSRFAPTLTTLSIVRERGFIGSATVAVIDEVLKVFPRLQHFSVYEKERQGVATMEDSIIRRLQQFTSLTTLTWHLCRWVSPSEPPMGCRGLRDRRELLWCGLTMLAACATLRKASISVRLASLRGGIEEEQEAISCTVSEESSTFDDDQHHELEESDSFYATIFD</sequence>
<evidence type="ECO:0000313" key="1">
    <source>
        <dbReference type="EMBL" id="KAJ7646588.1"/>
    </source>
</evidence>
<comment type="caution">
    <text evidence="1">The sequence shown here is derived from an EMBL/GenBank/DDBJ whole genome shotgun (WGS) entry which is preliminary data.</text>
</comment>